<reference evidence="1 2" key="1">
    <citation type="journal article" date="2015" name="Genome Biol. Evol.">
        <title>Phylogenomic analyses indicate that early fungi evolved digesting cell walls of algal ancestors of land plants.</title>
        <authorList>
            <person name="Chang Y."/>
            <person name="Wang S."/>
            <person name="Sekimoto S."/>
            <person name="Aerts A.L."/>
            <person name="Choi C."/>
            <person name="Clum A."/>
            <person name="LaButti K.M."/>
            <person name="Lindquist E.A."/>
            <person name="Yee Ngan C."/>
            <person name="Ohm R.A."/>
            <person name="Salamov A.A."/>
            <person name="Grigoriev I.V."/>
            <person name="Spatafora J.W."/>
            <person name="Berbee M.L."/>
        </authorList>
    </citation>
    <scope>NUCLEOTIDE SEQUENCE [LARGE SCALE GENOMIC DNA]</scope>
    <source>
        <strain evidence="1 2">NRRL 28638</strain>
    </source>
</reference>
<sequence length="225" mass="25091">MLDIAQTKKAIKALTAYLKEKKNDESNILNESQIVLVNLTLNKINTKPKAPTFVALPHLIFPEDSSVCLIVKDAKSIEEKLESEGIKSVNEILGFDDLKTKYKSYELKRQLKNKHEIFLCEEKLIPLLPTYLGKKFFESKKLPIPVKLQGKLGDKIDKAIKTCSVYSPTGTTVSYKVGNSDSTDSELVDNIETLFKKLPNVIPGGWESIEGVGLKSTKSPNLPIQ</sequence>
<organism evidence="1 2">
    <name type="scientific">Conidiobolus coronatus (strain ATCC 28846 / CBS 209.66 / NRRL 28638)</name>
    <name type="common">Delacroixia coronata</name>
    <dbReference type="NCBI Taxonomy" id="796925"/>
    <lineage>
        <taxon>Eukaryota</taxon>
        <taxon>Fungi</taxon>
        <taxon>Fungi incertae sedis</taxon>
        <taxon>Zoopagomycota</taxon>
        <taxon>Entomophthoromycotina</taxon>
        <taxon>Entomophthoromycetes</taxon>
        <taxon>Entomophthorales</taxon>
        <taxon>Ancylistaceae</taxon>
        <taxon>Conidiobolus</taxon>
    </lineage>
</organism>
<keyword evidence="1" id="KW-0687">Ribonucleoprotein</keyword>
<dbReference type="GO" id="GO:0005840">
    <property type="term" value="C:ribosome"/>
    <property type="evidence" value="ECO:0007669"/>
    <property type="project" value="UniProtKB-KW"/>
</dbReference>
<evidence type="ECO:0000313" key="2">
    <source>
        <dbReference type="Proteomes" id="UP000070444"/>
    </source>
</evidence>
<dbReference type="InterPro" id="IPR016095">
    <property type="entry name" value="Ribosomal_uL1_3-a/b-sand"/>
</dbReference>
<proteinExistence type="predicted"/>
<keyword evidence="2" id="KW-1185">Reference proteome</keyword>
<dbReference type="OMA" id="FMEIRCI"/>
<accession>A0A137PEI3</accession>
<gene>
    <name evidence="1" type="ORF">CONCODRAFT_46794</name>
</gene>
<dbReference type="InterPro" id="IPR028364">
    <property type="entry name" value="Ribosomal_uL1/biogenesis"/>
</dbReference>
<name>A0A137PEI3_CONC2</name>
<dbReference type="STRING" id="796925.A0A137PEI3"/>
<dbReference type="AlphaFoldDB" id="A0A137PEI3"/>
<dbReference type="PANTHER" id="PTHR23105">
    <property type="entry name" value="RIBOSOMAL PROTEIN L7AE FAMILY MEMBER"/>
    <property type="match status" value="1"/>
</dbReference>
<protein>
    <submittedName>
        <fullName evidence="1">Ribosomal protein L1</fullName>
    </submittedName>
</protein>
<dbReference type="Proteomes" id="UP000070444">
    <property type="component" value="Unassembled WGS sequence"/>
</dbReference>
<dbReference type="InterPro" id="IPR050257">
    <property type="entry name" value="eL8/uL1-like"/>
</dbReference>
<dbReference type="SUPFAM" id="SSF56808">
    <property type="entry name" value="Ribosomal protein L1"/>
    <property type="match status" value="1"/>
</dbReference>
<evidence type="ECO:0000313" key="1">
    <source>
        <dbReference type="EMBL" id="KXN73416.1"/>
    </source>
</evidence>
<dbReference type="Gene3D" id="3.40.50.790">
    <property type="match status" value="1"/>
</dbReference>
<dbReference type="Pfam" id="PF00687">
    <property type="entry name" value="Ribosomal_L1"/>
    <property type="match status" value="1"/>
</dbReference>
<dbReference type="EMBL" id="KQ964437">
    <property type="protein sequence ID" value="KXN73416.1"/>
    <property type="molecule type" value="Genomic_DNA"/>
</dbReference>
<keyword evidence="1" id="KW-0689">Ribosomal protein</keyword>
<dbReference type="GO" id="GO:0003723">
    <property type="term" value="F:RNA binding"/>
    <property type="evidence" value="ECO:0007669"/>
    <property type="project" value="InterPro"/>
</dbReference>
<dbReference type="OrthoDB" id="10251727at2759"/>
<dbReference type="InterPro" id="IPR023674">
    <property type="entry name" value="Ribosomal_uL1-like"/>
</dbReference>
<dbReference type="CDD" id="cd00403">
    <property type="entry name" value="Ribosomal_L1"/>
    <property type="match status" value="1"/>
</dbReference>